<comment type="caution">
    <text evidence="1">The sequence shown here is derived from an EMBL/GenBank/DDBJ whole genome shotgun (WGS) entry which is preliminary data.</text>
</comment>
<name>A0A934K5L0_9BACT</name>
<protein>
    <submittedName>
        <fullName evidence="1">Uncharacterized protein</fullName>
    </submittedName>
</protein>
<keyword evidence="2" id="KW-1185">Reference proteome</keyword>
<proteinExistence type="predicted"/>
<evidence type="ECO:0000313" key="2">
    <source>
        <dbReference type="Proteomes" id="UP000612893"/>
    </source>
</evidence>
<reference evidence="1" key="1">
    <citation type="submission" date="2020-10" db="EMBL/GenBank/DDBJ databases">
        <title>Ca. Dormibacterota MAGs.</title>
        <authorList>
            <person name="Montgomery K."/>
        </authorList>
    </citation>
    <scope>NUCLEOTIDE SEQUENCE [LARGE SCALE GENOMIC DNA]</scope>
    <source>
        <strain evidence="1">SC8812_S17_10</strain>
    </source>
</reference>
<organism evidence="1 2">
    <name type="scientific">Candidatus Nephthysia bennettiae</name>
    <dbReference type="NCBI Taxonomy" id="3127016"/>
    <lineage>
        <taxon>Bacteria</taxon>
        <taxon>Bacillati</taxon>
        <taxon>Candidatus Dormiibacterota</taxon>
        <taxon>Candidatus Dormibacteria</taxon>
        <taxon>Candidatus Dormibacterales</taxon>
        <taxon>Candidatus Dormibacteraceae</taxon>
        <taxon>Candidatus Nephthysia</taxon>
    </lineage>
</organism>
<accession>A0A934K5L0</accession>
<dbReference type="Proteomes" id="UP000612893">
    <property type="component" value="Unassembled WGS sequence"/>
</dbReference>
<sequence>MAWFAVAGGSPTPVRGESVFGLPADFLIDPRCRVRAEAVSDCPALLLDFGRRRGLQFWALEEDPYAGDEFLS</sequence>
<gene>
    <name evidence="1" type="ORF">JF922_20690</name>
</gene>
<dbReference type="AlphaFoldDB" id="A0A934K5L0"/>
<dbReference type="RefSeq" id="WP_338204321.1">
    <property type="nucleotide sequence ID" value="NZ_JAEKNR010000209.1"/>
</dbReference>
<dbReference type="EMBL" id="JAEKNR010000209">
    <property type="protein sequence ID" value="MBJ7600474.1"/>
    <property type="molecule type" value="Genomic_DNA"/>
</dbReference>
<evidence type="ECO:0000313" key="1">
    <source>
        <dbReference type="EMBL" id="MBJ7600474.1"/>
    </source>
</evidence>